<dbReference type="Proteomes" id="UP000831701">
    <property type="component" value="Chromosome 7"/>
</dbReference>
<evidence type="ECO:0000313" key="1">
    <source>
        <dbReference type="EMBL" id="KAI3369255.1"/>
    </source>
</evidence>
<reference evidence="1" key="1">
    <citation type="submission" date="2022-04" db="EMBL/GenBank/DDBJ databases">
        <title>Jade perch genome.</title>
        <authorList>
            <person name="Chao B."/>
        </authorList>
    </citation>
    <scope>NUCLEOTIDE SEQUENCE</scope>
    <source>
        <strain evidence="1">CB-2022</strain>
    </source>
</reference>
<keyword evidence="2" id="KW-1185">Reference proteome</keyword>
<name>A0ACB8WND1_9TELE</name>
<dbReference type="EMBL" id="CM041537">
    <property type="protein sequence ID" value="KAI3369255.1"/>
    <property type="molecule type" value="Genomic_DNA"/>
</dbReference>
<organism evidence="1 2">
    <name type="scientific">Scortum barcoo</name>
    <name type="common">barcoo grunter</name>
    <dbReference type="NCBI Taxonomy" id="214431"/>
    <lineage>
        <taxon>Eukaryota</taxon>
        <taxon>Metazoa</taxon>
        <taxon>Chordata</taxon>
        <taxon>Craniata</taxon>
        <taxon>Vertebrata</taxon>
        <taxon>Euteleostomi</taxon>
        <taxon>Actinopterygii</taxon>
        <taxon>Neopterygii</taxon>
        <taxon>Teleostei</taxon>
        <taxon>Neoteleostei</taxon>
        <taxon>Acanthomorphata</taxon>
        <taxon>Eupercaria</taxon>
        <taxon>Centrarchiformes</taxon>
        <taxon>Terapontoidei</taxon>
        <taxon>Terapontidae</taxon>
        <taxon>Scortum</taxon>
    </lineage>
</organism>
<accession>A0ACB8WND1</accession>
<comment type="caution">
    <text evidence="1">The sequence shown here is derived from an EMBL/GenBank/DDBJ whole genome shotgun (WGS) entry which is preliminary data.</text>
</comment>
<sequence>MESPVGSTIKYPPRDSKKARSTLYCCSARRHKQQQETYPQPKGIKEATLSFTGVNSNTWRLSWGAISKPTPARSRSHPGQLQSSGGSSPSQGAGFQSPKLCVEVSPTISRQVPLNLPHTQAQAPFPQPARGTIESVLTSSITVWYGACSASCRKTLQFIVRAAEKMVGASLPSLQDTYISRLTRKALCITRDPTHPSHSFFSLLPSGRRLHCGALHGPGPAD</sequence>
<proteinExistence type="predicted"/>
<evidence type="ECO:0000313" key="2">
    <source>
        <dbReference type="Proteomes" id="UP000831701"/>
    </source>
</evidence>
<protein>
    <submittedName>
        <fullName evidence="1">Uncharacterized protein</fullName>
    </submittedName>
</protein>
<gene>
    <name evidence="1" type="ORF">L3Q82_007507</name>
</gene>